<name>A0A841C6R5_9LACT</name>
<organism evidence="2 3">
    <name type="scientific">Lactovum miscens</name>
    <dbReference type="NCBI Taxonomy" id="190387"/>
    <lineage>
        <taxon>Bacteria</taxon>
        <taxon>Bacillati</taxon>
        <taxon>Bacillota</taxon>
        <taxon>Bacilli</taxon>
        <taxon>Lactobacillales</taxon>
        <taxon>Streptococcaceae</taxon>
        <taxon>Lactovum</taxon>
    </lineage>
</organism>
<evidence type="ECO:0000256" key="1">
    <source>
        <dbReference type="SAM" id="Phobius"/>
    </source>
</evidence>
<sequence>MNIWTKIFIVLFPLIIYVVLNLLFKLLKLKKRKGIKVFDIFLIFLVFGLDGFVKNATSISIFPYYIMIASGIGLFLLLIDLLVHRTFQVNDFLKRFWRVLLIDSSVMYFCFIVATLFI</sequence>
<keyword evidence="1" id="KW-1133">Transmembrane helix</keyword>
<accession>A0A841C6R5</accession>
<feature type="transmembrane region" description="Helical" evidence="1">
    <location>
        <begin position="6"/>
        <end position="24"/>
    </location>
</feature>
<dbReference type="Proteomes" id="UP000562464">
    <property type="component" value="Unassembled WGS sequence"/>
</dbReference>
<comment type="caution">
    <text evidence="2">The sequence shown here is derived from an EMBL/GenBank/DDBJ whole genome shotgun (WGS) entry which is preliminary data.</text>
</comment>
<feature type="transmembrane region" description="Helical" evidence="1">
    <location>
        <begin position="36"/>
        <end position="53"/>
    </location>
</feature>
<evidence type="ECO:0000313" key="3">
    <source>
        <dbReference type="Proteomes" id="UP000562464"/>
    </source>
</evidence>
<keyword evidence="3" id="KW-1185">Reference proteome</keyword>
<dbReference type="RefSeq" id="WP_183538234.1">
    <property type="nucleotide sequence ID" value="NZ_DASWOY010000024.1"/>
</dbReference>
<reference evidence="2 3" key="1">
    <citation type="submission" date="2020-08" db="EMBL/GenBank/DDBJ databases">
        <title>Genomic Encyclopedia of Type Strains, Phase IV (KMG-IV): sequencing the most valuable type-strain genomes for metagenomic binning, comparative biology and taxonomic classification.</title>
        <authorList>
            <person name="Goeker M."/>
        </authorList>
    </citation>
    <scope>NUCLEOTIDE SEQUENCE [LARGE SCALE GENOMIC DNA]</scope>
    <source>
        <strain evidence="2 3">DSM 14925</strain>
    </source>
</reference>
<feature type="transmembrane region" description="Helical" evidence="1">
    <location>
        <begin position="96"/>
        <end position="117"/>
    </location>
</feature>
<dbReference type="InterPro" id="IPR024515">
    <property type="entry name" value="DUF3397"/>
</dbReference>
<feature type="transmembrane region" description="Helical" evidence="1">
    <location>
        <begin position="65"/>
        <end position="84"/>
    </location>
</feature>
<protein>
    <submittedName>
        <fullName evidence="2">Fatty-acid desaturase</fullName>
    </submittedName>
</protein>
<evidence type="ECO:0000313" key="2">
    <source>
        <dbReference type="EMBL" id="MBB5887241.1"/>
    </source>
</evidence>
<dbReference type="EMBL" id="JACHHV010000001">
    <property type="protein sequence ID" value="MBB5887241.1"/>
    <property type="molecule type" value="Genomic_DNA"/>
</dbReference>
<gene>
    <name evidence="2" type="ORF">HNQ37_000109</name>
</gene>
<keyword evidence="1" id="KW-0812">Transmembrane</keyword>
<dbReference type="AlphaFoldDB" id="A0A841C6R5"/>
<dbReference type="Pfam" id="PF11877">
    <property type="entry name" value="DUF3397"/>
    <property type="match status" value="1"/>
</dbReference>
<proteinExistence type="predicted"/>
<keyword evidence="1" id="KW-0472">Membrane</keyword>